<keyword evidence="2" id="KW-1133">Transmembrane helix</keyword>
<feature type="transmembrane region" description="Helical" evidence="2">
    <location>
        <begin position="156"/>
        <end position="175"/>
    </location>
</feature>
<comment type="caution">
    <text evidence="3">The sequence shown here is derived from an EMBL/GenBank/DDBJ whole genome shotgun (WGS) entry which is preliminary data.</text>
</comment>
<feature type="compositionally biased region" description="Low complexity" evidence="1">
    <location>
        <begin position="51"/>
        <end position="64"/>
    </location>
</feature>
<organism evidence="3 4">
    <name type="scientific">Nocardia callitridis</name>
    <dbReference type="NCBI Taxonomy" id="648753"/>
    <lineage>
        <taxon>Bacteria</taxon>
        <taxon>Bacillati</taxon>
        <taxon>Actinomycetota</taxon>
        <taxon>Actinomycetes</taxon>
        <taxon>Mycobacteriales</taxon>
        <taxon>Nocardiaceae</taxon>
        <taxon>Nocardia</taxon>
    </lineage>
</organism>
<feature type="region of interest" description="Disordered" evidence="1">
    <location>
        <begin position="28"/>
        <end position="86"/>
    </location>
</feature>
<sequence>MIPARWGNGSVDRMIDSALSLWPAPLRAAGRGKSRRRAGTPAADELPAQDGGTTPNTVETPTTGAHRRSRTIRPHTGTPQVNDPNPTPRAIRVAFVGFVVALLAGVVEAIAQTALAAGDTHPGSLATALTVRLTIYLVVFAAALRMTYGSRWARRVLAVGIGIVGLASLLIEPLAQALSADQLGDLFTDVTTEFVLIFVLRTIHVLAVLVAVPAMYYRTRAYFRTSARS</sequence>
<feature type="transmembrane region" description="Helical" evidence="2">
    <location>
        <begin position="93"/>
        <end position="117"/>
    </location>
</feature>
<evidence type="ECO:0000313" key="3">
    <source>
        <dbReference type="EMBL" id="GAA5048287.1"/>
    </source>
</evidence>
<dbReference type="Proteomes" id="UP001500603">
    <property type="component" value="Unassembled WGS sequence"/>
</dbReference>
<proteinExistence type="predicted"/>
<reference evidence="4" key="1">
    <citation type="journal article" date="2019" name="Int. J. Syst. Evol. Microbiol.">
        <title>The Global Catalogue of Microorganisms (GCM) 10K type strain sequencing project: providing services to taxonomists for standard genome sequencing and annotation.</title>
        <authorList>
            <consortium name="The Broad Institute Genomics Platform"/>
            <consortium name="The Broad Institute Genome Sequencing Center for Infectious Disease"/>
            <person name="Wu L."/>
            <person name="Ma J."/>
        </authorList>
    </citation>
    <scope>NUCLEOTIDE SEQUENCE [LARGE SCALE GENOMIC DNA]</scope>
    <source>
        <strain evidence="4">JCM 18298</strain>
    </source>
</reference>
<protein>
    <submittedName>
        <fullName evidence="3">Uncharacterized protein</fullName>
    </submittedName>
</protein>
<keyword evidence="2" id="KW-0812">Transmembrane</keyword>
<keyword evidence="4" id="KW-1185">Reference proteome</keyword>
<dbReference type="EMBL" id="BAABJM010000001">
    <property type="protein sequence ID" value="GAA5048287.1"/>
    <property type="molecule type" value="Genomic_DNA"/>
</dbReference>
<feature type="transmembrane region" description="Helical" evidence="2">
    <location>
        <begin position="123"/>
        <end position="144"/>
    </location>
</feature>
<gene>
    <name evidence="3" type="ORF">GCM10023318_15900</name>
</gene>
<feature type="transmembrane region" description="Helical" evidence="2">
    <location>
        <begin position="195"/>
        <end position="217"/>
    </location>
</feature>
<evidence type="ECO:0000256" key="1">
    <source>
        <dbReference type="SAM" id="MobiDB-lite"/>
    </source>
</evidence>
<accession>A0ABP9K1Y9</accession>
<name>A0ABP9K1Y9_9NOCA</name>
<evidence type="ECO:0000256" key="2">
    <source>
        <dbReference type="SAM" id="Phobius"/>
    </source>
</evidence>
<evidence type="ECO:0000313" key="4">
    <source>
        <dbReference type="Proteomes" id="UP001500603"/>
    </source>
</evidence>
<keyword evidence="2" id="KW-0472">Membrane</keyword>